<comment type="similarity">
    <text evidence="2 9">Belongs to the universal ribosomal protein uL3 family.</text>
</comment>
<accession>A0A023GMI8</accession>
<name>A0A023GMI8_AMBTT</name>
<dbReference type="GO" id="GO:0006412">
    <property type="term" value="P:translation"/>
    <property type="evidence" value="ECO:0007669"/>
    <property type="project" value="InterPro"/>
</dbReference>
<protein>
    <recommendedName>
        <fullName evidence="7">Large ribosomal subunit protein uL3m</fullName>
    </recommendedName>
    <alternativeName>
        <fullName evidence="8">39S ribosomal protein L3, mitochondrial</fullName>
    </alternativeName>
</protein>
<dbReference type="NCBIfam" id="TIGR03625">
    <property type="entry name" value="L3_bact"/>
    <property type="match status" value="1"/>
</dbReference>
<dbReference type="SUPFAM" id="SSF50447">
    <property type="entry name" value="Translation proteins"/>
    <property type="match status" value="1"/>
</dbReference>
<comment type="subcellular location">
    <subcellularLocation>
        <location evidence="1">Mitochondrion</location>
    </subcellularLocation>
</comment>
<keyword evidence="3" id="KW-0809">Transit peptide</keyword>
<evidence type="ECO:0000256" key="8">
    <source>
        <dbReference type="ARBA" id="ARBA00035396"/>
    </source>
</evidence>
<dbReference type="InterPro" id="IPR000597">
    <property type="entry name" value="Ribosomal_uL3"/>
</dbReference>
<evidence type="ECO:0000256" key="7">
    <source>
        <dbReference type="ARBA" id="ARBA00035209"/>
    </source>
</evidence>
<evidence type="ECO:0000256" key="1">
    <source>
        <dbReference type="ARBA" id="ARBA00004173"/>
    </source>
</evidence>
<evidence type="ECO:0000256" key="3">
    <source>
        <dbReference type="ARBA" id="ARBA00022946"/>
    </source>
</evidence>
<dbReference type="Pfam" id="PF00297">
    <property type="entry name" value="Ribosomal_L3"/>
    <property type="match status" value="1"/>
</dbReference>
<evidence type="ECO:0000256" key="5">
    <source>
        <dbReference type="ARBA" id="ARBA00023128"/>
    </source>
</evidence>
<evidence type="ECO:0000256" key="4">
    <source>
        <dbReference type="ARBA" id="ARBA00022980"/>
    </source>
</evidence>
<keyword evidence="5" id="KW-0496">Mitochondrion</keyword>
<reference evidence="11" key="1">
    <citation type="submission" date="2014-03" db="EMBL/GenBank/DDBJ databases">
        <title>The sialotranscriptome of Amblyomma triste, Amblyomma parvum and Amblyomma cajennense ticks, uncovered by 454-based RNA-seq.</title>
        <authorList>
            <person name="Garcia G.R."/>
            <person name="Gardinassi L.G."/>
            <person name="Ribeiro J.M."/>
            <person name="Anatriello E."/>
            <person name="Ferreira B.R."/>
            <person name="Moreira H.N."/>
            <person name="Mafra C."/>
            <person name="Olegario M.M."/>
            <person name="Szabo P.J."/>
            <person name="Miranda-Santos I.K."/>
            <person name="Maruyama S.R."/>
        </authorList>
    </citation>
    <scope>NUCLEOTIDE SEQUENCE</scope>
    <source>
        <strain evidence="11">Mato Grasso do Sul</strain>
        <tissue evidence="11">Salivary glands</tissue>
    </source>
</reference>
<evidence type="ECO:0000313" key="11">
    <source>
        <dbReference type="EMBL" id="JAC34090.1"/>
    </source>
</evidence>
<dbReference type="GO" id="GO:0003735">
    <property type="term" value="F:structural constituent of ribosome"/>
    <property type="evidence" value="ECO:0007669"/>
    <property type="project" value="InterPro"/>
</dbReference>
<dbReference type="GO" id="GO:0005762">
    <property type="term" value="C:mitochondrial large ribosomal subunit"/>
    <property type="evidence" value="ECO:0007669"/>
    <property type="project" value="TreeGrafter"/>
</dbReference>
<dbReference type="Gene3D" id="2.40.30.10">
    <property type="entry name" value="Translation factors"/>
    <property type="match status" value="2"/>
</dbReference>
<evidence type="ECO:0000256" key="9">
    <source>
        <dbReference type="RuleBase" id="RU003905"/>
    </source>
</evidence>
<dbReference type="InterPro" id="IPR019926">
    <property type="entry name" value="Ribosomal_uL3_CS"/>
</dbReference>
<dbReference type="PANTHER" id="PTHR11229:SF8">
    <property type="entry name" value="LARGE RIBOSOMAL SUBUNIT PROTEIN UL3M"/>
    <property type="match status" value="1"/>
</dbReference>
<dbReference type="InterPro" id="IPR019927">
    <property type="entry name" value="Ribosomal_uL3_bac/org-type"/>
</dbReference>
<dbReference type="PROSITE" id="PS00474">
    <property type="entry name" value="RIBOSOMAL_L3"/>
    <property type="match status" value="1"/>
</dbReference>
<dbReference type="AlphaFoldDB" id="A0A023GMI8"/>
<evidence type="ECO:0000256" key="6">
    <source>
        <dbReference type="ARBA" id="ARBA00023274"/>
    </source>
</evidence>
<organism evidence="11">
    <name type="scientific">Amblyomma triste</name>
    <name type="common">Neotropical tick</name>
    <dbReference type="NCBI Taxonomy" id="251400"/>
    <lineage>
        <taxon>Eukaryota</taxon>
        <taxon>Metazoa</taxon>
        <taxon>Ecdysozoa</taxon>
        <taxon>Arthropoda</taxon>
        <taxon>Chelicerata</taxon>
        <taxon>Arachnida</taxon>
        <taxon>Acari</taxon>
        <taxon>Parasitiformes</taxon>
        <taxon>Ixodida</taxon>
        <taxon>Ixodoidea</taxon>
        <taxon>Ixodidae</taxon>
        <taxon>Amblyomminae</taxon>
        <taxon>Amblyomma</taxon>
    </lineage>
</organism>
<dbReference type="InterPro" id="IPR009000">
    <property type="entry name" value="Transl_B-barrel_sf"/>
</dbReference>
<evidence type="ECO:0000256" key="2">
    <source>
        <dbReference type="ARBA" id="ARBA00006540"/>
    </source>
</evidence>
<feature type="region of interest" description="Disordered" evidence="10">
    <location>
        <begin position="328"/>
        <end position="354"/>
    </location>
</feature>
<proteinExistence type="evidence at transcript level"/>
<sequence length="392" mass="44503">MAWYVRAFSQIKLFSGFAIHNTSTTETFTPCLAVACNIQCRFKTSTTIKRRKTYPFHWWAPRRRKVRDQEHILPENYTFLQELAQKKYLQPGESPLREEPWPVATWTPESRRTGVIGRKIGIYPMWTSTGKRLLTTLIQVLDNHVIDYIPPEQYANTRFGHRAKGRGCLVVGAGSADPMNFKAPYLKLFEKSGVMPKKKLTRFLITPDAAIPPGTPLTAAHFRPGDYVNVYGKTRGHGFQGVMKRWGMKGGPATHGTTKAHRRLGAIGGPRGIIHKGKRMPGHMGQERRVLVGLRVWRINTLHNVLFVQGPAVPGHTLALVRVYDSTHGKRAHTPDDPPPFPTYYPDPERPLPEEMYDKELHPFEAPSVTFEDEEVQVKKKAKVKAKTKGRK</sequence>
<dbReference type="PANTHER" id="PTHR11229">
    <property type="entry name" value="50S RIBOSOMAL PROTEIN L3"/>
    <property type="match status" value="1"/>
</dbReference>
<keyword evidence="6 9" id="KW-0687">Ribonucleoprotein</keyword>
<evidence type="ECO:0000256" key="10">
    <source>
        <dbReference type="SAM" id="MobiDB-lite"/>
    </source>
</evidence>
<feature type="compositionally biased region" description="Basic residues" evidence="10">
    <location>
        <begin position="379"/>
        <end position="392"/>
    </location>
</feature>
<keyword evidence="4 9" id="KW-0689">Ribosomal protein</keyword>
<dbReference type="EMBL" id="GBBM01001328">
    <property type="protein sequence ID" value="JAC34090.1"/>
    <property type="molecule type" value="mRNA"/>
</dbReference>
<feature type="region of interest" description="Disordered" evidence="10">
    <location>
        <begin position="368"/>
        <end position="392"/>
    </location>
</feature>